<evidence type="ECO:0000313" key="6">
    <source>
        <dbReference type="EMBL" id="KVI02315.1"/>
    </source>
</evidence>
<evidence type="ECO:0000256" key="4">
    <source>
        <dbReference type="ARBA" id="ARBA00023180"/>
    </source>
</evidence>
<feature type="domain" description="Glycosyltransferase 61 catalytic" evidence="5">
    <location>
        <begin position="611"/>
        <end position="704"/>
    </location>
</feature>
<dbReference type="InterPro" id="IPR049625">
    <property type="entry name" value="Glyco_transf_61_cat"/>
</dbReference>
<evidence type="ECO:0000313" key="7">
    <source>
        <dbReference type="Proteomes" id="UP000243975"/>
    </source>
</evidence>
<accession>A0A103Y4E7</accession>
<feature type="domain" description="Glycosyltransferase 61 catalytic" evidence="5">
    <location>
        <begin position="168"/>
        <end position="261"/>
    </location>
</feature>
<dbReference type="Proteomes" id="UP000243975">
    <property type="component" value="Unassembled WGS sequence"/>
</dbReference>
<keyword evidence="4" id="KW-0325">Glycoprotein</keyword>
<organism evidence="6 7">
    <name type="scientific">Cynara cardunculus var. scolymus</name>
    <name type="common">Globe artichoke</name>
    <name type="synonym">Cynara scolymus</name>
    <dbReference type="NCBI Taxonomy" id="59895"/>
    <lineage>
        <taxon>Eukaryota</taxon>
        <taxon>Viridiplantae</taxon>
        <taxon>Streptophyta</taxon>
        <taxon>Embryophyta</taxon>
        <taxon>Tracheophyta</taxon>
        <taxon>Spermatophyta</taxon>
        <taxon>Magnoliopsida</taxon>
        <taxon>eudicotyledons</taxon>
        <taxon>Gunneridae</taxon>
        <taxon>Pentapetalae</taxon>
        <taxon>asterids</taxon>
        <taxon>campanulids</taxon>
        <taxon>Asterales</taxon>
        <taxon>Asteraceae</taxon>
        <taxon>Carduoideae</taxon>
        <taxon>Cardueae</taxon>
        <taxon>Carduinae</taxon>
        <taxon>Cynara</taxon>
    </lineage>
</organism>
<keyword evidence="2" id="KW-0328">Glycosyltransferase</keyword>
<dbReference type="PANTHER" id="PTHR20961">
    <property type="entry name" value="GLYCOSYLTRANSFERASE"/>
    <property type="match status" value="1"/>
</dbReference>
<dbReference type="GO" id="GO:0000139">
    <property type="term" value="C:Golgi membrane"/>
    <property type="evidence" value="ECO:0007669"/>
    <property type="project" value="UniProtKB-SubCell"/>
</dbReference>
<dbReference type="Pfam" id="PF04577">
    <property type="entry name" value="Glyco_transf_61"/>
    <property type="match status" value="2"/>
</dbReference>
<dbReference type="InterPro" id="IPR007657">
    <property type="entry name" value="Glycosyltransferase_61"/>
</dbReference>
<evidence type="ECO:0000256" key="3">
    <source>
        <dbReference type="ARBA" id="ARBA00022679"/>
    </source>
</evidence>
<dbReference type="OMA" id="TEWASYA"/>
<dbReference type="GO" id="GO:0016763">
    <property type="term" value="F:pentosyltransferase activity"/>
    <property type="evidence" value="ECO:0007669"/>
    <property type="project" value="UniProtKB-ARBA"/>
</dbReference>
<sequence>MTTLKVHLPPPQPNTTTTATVVRPYAMQESPYVMKYITPVTITTTDPSQLTCDHNHQHPAVIFSTGGYTGNVFHELNENIIPLFITSRLFRSRVHFITVDHKPSFIQKYRRVFSRLTDHEIINPAVDSTVHCFPAAVTGLKFHKFLGVNTSENPQGFYSMPDFREFIRQTYRLKTKSVFDSRNPPLLLLISRQRTRKFLNQAEMVKMMEELGFRVIVASSDKEMSNIEKFSRVINSCSVMVGAHGAGLANEVFLPDGGVMIQVRPLGFQWGTDAFYSEPGPGMGLKYLEYRIEPEESSLAEVYGLDHPVVADTASVAAKGGYAAAREIYLNKQDLRINLNRFRETLIEALGFVGRPPKKMKCNNRKWVDHYRDIKALYFPSGKLVHLTVKKDDQHQSLQYLLTRLVGGEDRTKVESTGFACDSNSWSLVCVANKPVKIDMSTMQVHLQPSHLNLTSETENTTTVVRPYAMQENPYVINDITPVTITTTEPPRPTCDHNHQHPAVIFSSGGYTGNIFHEFNENIIPLFITSRLFRSRVHFIVVDHKPSFIRKYRRVFSRLSDHEIINPAIDSTVHCFPGAVTGLKFHKFLGVNTSENPQGYYSMPDFREFIRQTYRLKSRSVLDTQNPPLLLLISRQTTRKFLNQAEMVKLMEELGFRVIIASSAKEMSNVEKFSRVINSCSVMVGAHGAGLANELFLPDGAVMVQVRPLGFQWDVDSFYSEPAPGMGLRYLEYRIKPDESSLADVYGLDHPVLTDTASVAAKGGYEAARAMYLDKQDLRLNLNRFRETLIEALGFVRQNTQA</sequence>
<dbReference type="AlphaFoldDB" id="A0A103Y4E7"/>
<proteinExistence type="predicted"/>
<evidence type="ECO:0000256" key="1">
    <source>
        <dbReference type="ARBA" id="ARBA00004323"/>
    </source>
</evidence>
<dbReference type="Gramene" id="KVI02315">
    <property type="protein sequence ID" value="KVI02315"/>
    <property type="gene ID" value="Ccrd_019423"/>
</dbReference>
<comment type="subcellular location">
    <subcellularLocation>
        <location evidence="1">Golgi apparatus membrane</location>
        <topology evidence="1">Single-pass type II membrane protein</topology>
    </subcellularLocation>
</comment>
<keyword evidence="3" id="KW-0808">Transferase</keyword>
<evidence type="ECO:0000259" key="5">
    <source>
        <dbReference type="Pfam" id="PF04577"/>
    </source>
</evidence>
<dbReference type="PANTHER" id="PTHR20961:SF108">
    <property type="entry name" value="GLYCOSYLTRANSFERASE"/>
    <property type="match status" value="1"/>
</dbReference>
<protein>
    <recommendedName>
        <fullName evidence="5">Glycosyltransferase 61 catalytic domain-containing protein</fullName>
    </recommendedName>
</protein>
<dbReference type="EMBL" id="LEKV01002659">
    <property type="protein sequence ID" value="KVI02315.1"/>
    <property type="molecule type" value="Genomic_DNA"/>
</dbReference>
<gene>
    <name evidence="6" type="ORF">Ccrd_019423</name>
</gene>
<reference evidence="6 7" key="1">
    <citation type="journal article" date="2016" name="Sci. Rep.">
        <title>The genome sequence of the outbreeding globe artichoke constructed de novo incorporating a phase-aware low-pass sequencing strategy of F1 progeny.</title>
        <authorList>
            <person name="Scaglione D."/>
            <person name="Reyes-Chin-Wo S."/>
            <person name="Acquadro A."/>
            <person name="Froenicke L."/>
            <person name="Portis E."/>
            <person name="Beitel C."/>
            <person name="Tirone M."/>
            <person name="Mauro R."/>
            <person name="Lo Monaco A."/>
            <person name="Mauromicale G."/>
            <person name="Faccioli P."/>
            <person name="Cattivelli L."/>
            <person name="Rieseberg L."/>
            <person name="Michelmore R."/>
            <person name="Lanteri S."/>
        </authorList>
    </citation>
    <scope>NUCLEOTIDE SEQUENCE [LARGE SCALE GENOMIC DNA]</scope>
    <source>
        <strain evidence="6">2C</strain>
    </source>
</reference>
<evidence type="ECO:0000256" key="2">
    <source>
        <dbReference type="ARBA" id="ARBA00022676"/>
    </source>
</evidence>
<keyword evidence="7" id="KW-1185">Reference proteome</keyword>
<comment type="caution">
    <text evidence="6">The sequence shown here is derived from an EMBL/GenBank/DDBJ whole genome shotgun (WGS) entry which is preliminary data.</text>
</comment>
<name>A0A103Y4E7_CYNCS</name>